<dbReference type="Gene3D" id="3.40.395.10">
    <property type="entry name" value="Adenoviral Proteinase, Chain A"/>
    <property type="match status" value="1"/>
</dbReference>
<reference evidence="5 6" key="1">
    <citation type="submission" date="2008-07" db="EMBL/GenBank/DDBJ databases">
        <authorList>
            <person name="El-Sayed N."/>
            <person name="Caler E."/>
            <person name="Inman J."/>
            <person name="Amedeo P."/>
            <person name="Hass B."/>
            <person name="Wortman J."/>
        </authorList>
    </citation>
    <scope>NUCLEOTIDE SEQUENCE [LARGE SCALE GENOMIC DNA]</scope>
    <source>
        <strain evidence="6">ATCC 50983 / TXsc</strain>
    </source>
</reference>
<dbReference type="AlphaFoldDB" id="C5L889"/>
<dbReference type="RefSeq" id="XP_002775229.1">
    <property type="nucleotide sequence ID" value="XM_002775183.1"/>
</dbReference>
<dbReference type="InterPro" id="IPR038765">
    <property type="entry name" value="Papain-like_cys_pep_sf"/>
</dbReference>
<gene>
    <name evidence="5" type="ORF">Pmar_PMAR015457</name>
</gene>
<name>C5L889_PERM5</name>
<keyword evidence="3" id="KW-0378">Hydrolase</keyword>
<organism evidence="6">
    <name type="scientific">Perkinsus marinus (strain ATCC 50983 / TXsc)</name>
    <dbReference type="NCBI Taxonomy" id="423536"/>
    <lineage>
        <taxon>Eukaryota</taxon>
        <taxon>Sar</taxon>
        <taxon>Alveolata</taxon>
        <taxon>Perkinsozoa</taxon>
        <taxon>Perkinsea</taxon>
        <taxon>Perkinsida</taxon>
        <taxon>Perkinsidae</taxon>
        <taxon>Perkinsus</taxon>
    </lineage>
</organism>
<dbReference type="GO" id="GO:0006508">
    <property type="term" value="P:proteolysis"/>
    <property type="evidence" value="ECO:0007669"/>
    <property type="project" value="UniProtKB-KW"/>
</dbReference>
<dbReference type="OrthoDB" id="198735at2759"/>
<accession>C5L889</accession>
<dbReference type="EMBL" id="GG680063">
    <property type="protein sequence ID" value="EER07045.1"/>
    <property type="molecule type" value="Genomic_DNA"/>
</dbReference>
<comment type="similarity">
    <text evidence="1">Belongs to the peptidase C48 family.</text>
</comment>
<evidence type="ECO:0000259" key="4">
    <source>
        <dbReference type="Pfam" id="PF02902"/>
    </source>
</evidence>
<feature type="domain" description="Ubiquitin-like protease family profile" evidence="4">
    <location>
        <begin position="2"/>
        <end position="60"/>
    </location>
</feature>
<evidence type="ECO:0000256" key="2">
    <source>
        <dbReference type="ARBA" id="ARBA00022670"/>
    </source>
</evidence>
<dbReference type="Proteomes" id="UP000007800">
    <property type="component" value="Unassembled WGS sequence"/>
</dbReference>
<keyword evidence="2" id="KW-0645">Protease</keyword>
<protein>
    <recommendedName>
        <fullName evidence="4">Ubiquitin-like protease family profile domain-containing protein</fullName>
    </recommendedName>
</protein>
<sequence length="60" mass="6957">YIAAYLRDEHDHKQSKIPLQDLEQWRQLDSTKFGCLVPRQDNSYDCGVFMCMFAEALACG</sequence>
<dbReference type="GO" id="GO:0008234">
    <property type="term" value="F:cysteine-type peptidase activity"/>
    <property type="evidence" value="ECO:0007669"/>
    <property type="project" value="InterPro"/>
</dbReference>
<evidence type="ECO:0000256" key="3">
    <source>
        <dbReference type="ARBA" id="ARBA00022801"/>
    </source>
</evidence>
<dbReference type="Pfam" id="PF02902">
    <property type="entry name" value="Peptidase_C48"/>
    <property type="match status" value="1"/>
</dbReference>
<evidence type="ECO:0000313" key="5">
    <source>
        <dbReference type="EMBL" id="EER07045.1"/>
    </source>
</evidence>
<feature type="non-terminal residue" evidence="5">
    <location>
        <position position="1"/>
    </location>
</feature>
<keyword evidence="6" id="KW-1185">Reference proteome</keyword>
<dbReference type="InterPro" id="IPR003653">
    <property type="entry name" value="Peptidase_C48_C"/>
</dbReference>
<evidence type="ECO:0000313" key="6">
    <source>
        <dbReference type="Proteomes" id="UP000007800"/>
    </source>
</evidence>
<dbReference type="GeneID" id="9059428"/>
<feature type="non-terminal residue" evidence="5">
    <location>
        <position position="60"/>
    </location>
</feature>
<dbReference type="SUPFAM" id="SSF54001">
    <property type="entry name" value="Cysteine proteinases"/>
    <property type="match status" value="1"/>
</dbReference>
<proteinExistence type="inferred from homology"/>
<evidence type="ECO:0000256" key="1">
    <source>
        <dbReference type="ARBA" id="ARBA00005234"/>
    </source>
</evidence>
<dbReference type="InParanoid" id="C5L889"/>